<comment type="caution">
    <text evidence="2">The sequence shown here is derived from an EMBL/GenBank/DDBJ whole genome shotgun (WGS) entry which is preliminary data.</text>
</comment>
<sequence>MTKYLNSILVFIILFVFVLSDDCRQCRNLLKQIKDNINAGASDMQIKARLDLWCRGKVPLGCDFSEGYESVTSSLKRPVTPLQVCRYMNLCRLTEF</sequence>
<dbReference type="EMBL" id="JAOPGA020001893">
    <property type="protein sequence ID" value="KAL0491985.1"/>
    <property type="molecule type" value="Genomic_DNA"/>
</dbReference>
<evidence type="ECO:0000313" key="2">
    <source>
        <dbReference type="EMBL" id="KAL0491985.1"/>
    </source>
</evidence>
<feature type="signal peptide" evidence="1">
    <location>
        <begin position="1"/>
        <end position="20"/>
    </location>
</feature>
<keyword evidence="1" id="KW-0732">Signal</keyword>
<protein>
    <submittedName>
        <fullName evidence="2">DC-STAMP domain-containing protein</fullName>
    </submittedName>
</protein>
<dbReference type="AlphaFoldDB" id="A0AAW2ZT01"/>
<dbReference type="InterPro" id="IPR011001">
    <property type="entry name" value="Saposin-like"/>
</dbReference>
<accession>A0AAW2ZT01</accession>
<name>A0AAW2ZT01_9EUKA</name>
<reference evidence="2 3" key="1">
    <citation type="submission" date="2024-03" db="EMBL/GenBank/DDBJ databases">
        <title>The Acrasis kona genome and developmental transcriptomes reveal deep origins of eukaryotic multicellular pathways.</title>
        <authorList>
            <person name="Sheikh S."/>
            <person name="Fu C.-J."/>
            <person name="Brown M.W."/>
            <person name="Baldauf S.L."/>
        </authorList>
    </citation>
    <scope>NUCLEOTIDE SEQUENCE [LARGE SCALE GENOMIC DNA]</scope>
    <source>
        <strain evidence="2 3">ATCC MYA-3509</strain>
    </source>
</reference>
<organism evidence="2 3">
    <name type="scientific">Acrasis kona</name>
    <dbReference type="NCBI Taxonomy" id="1008807"/>
    <lineage>
        <taxon>Eukaryota</taxon>
        <taxon>Discoba</taxon>
        <taxon>Heterolobosea</taxon>
        <taxon>Tetramitia</taxon>
        <taxon>Eutetramitia</taxon>
        <taxon>Acrasidae</taxon>
        <taxon>Acrasis</taxon>
    </lineage>
</organism>
<proteinExistence type="predicted"/>
<dbReference type="Proteomes" id="UP001431209">
    <property type="component" value="Unassembled WGS sequence"/>
</dbReference>
<gene>
    <name evidence="2" type="ORF">AKO1_010136</name>
</gene>
<feature type="chain" id="PRO_5043901543" evidence="1">
    <location>
        <begin position="21"/>
        <end position="96"/>
    </location>
</feature>
<evidence type="ECO:0000256" key="1">
    <source>
        <dbReference type="SAM" id="SignalP"/>
    </source>
</evidence>
<keyword evidence="3" id="KW-1185">Reference proteome</keyword>
<dbReference type="Gene3D" id="1.10.225.10">
    <property type="entry name" value="Saposin-like"/>
    <property type="match status" value="1"/>
</dbReference>
<evidence type="ECO:0000313" key="3">
    <source>
        <dbReference type="Proteomes" id="UP001431209"/>
    </source>
</evidence>
<dbReference type="SUPFAM" id="SSF47862">
    <property type="entry name" value="Saposin"/>
    <property type="match status" value="1"/>
</dbReference>